<dbReference type="EMBL" id="CM044705">
    <property type="protein sequence ID" value="KAI5663686.1"/>
    <property type="molecule type" value="Genomic_DNA"/>
</dbReference>
<gene>
    <name evidence="1" type="ORF">M9H77_23009</name>
</gene>
<name>A0ACC0ASH6_CATRO</name>
<accession>A0ACC0ASH6</accession>
<reference evidence="2" key="1">
    <citation type="journal article" date="2023" name="Nat. Plants">
        <title>Single-cell RNA sequencing provides a high-resolution roadmap for understanding the multicellular compartmentation of specialized metabolism.</title>
        <authorList>
            <person name="Sun S."/>
            <person name="Shen X."/>
            <person name="Li Y."/>
            <person name="Li Y."/>
            <person name="Wang S."/>
            <person name="Li R."/>
            <person name="Zhang H."/>
            <person name="Shen G."/>
            <person name="Guo B."/>
            <person name="Wei J."/>
            <person name="Xu J."/>
            <person name="St-Pierre B."/>
            <person name="Chen S."/>
            <person name="Sun C."/>
        </authorList>
    </citation>
    <scope>NUCLEOTIDE SEQUENCE [LARGE SCALE GENOMIC DNA]</scope>
</reference>
<dbReference type="Proteomes" id="UP001060085">
    <property type="component" value="Linkage Group LG05"/>
</dbReference>
<evidence type="ECO:0000313" key="2">
    <source>
        <dbReference type="Proteomes" id="UP001060085"/>
    </source>
</evidence>
<sequence length="166" mass="18367">MFSSQISLERSGVPRVTDVLGQEFLDQISPEGHRFMCYLFRLESSIEFFYVLCLLRFEISELQHIVCLQAGGFIMRISKSITIIAVVRSSSTGLAYGVFGSPRPVVICVNGISGFISGPHLRNIEELEPFLNQAFQIAALDYTVSVKSDIFIPSYSGNMAMAVEGV</sequence>
<proteinExistence type="predicted"/>
<evidence type="ECO:0000313" key="1">
    <source>
        <dbReference type="EMBL" id="KAI5663686.1"/>
    </source>
</evidence>
<comment type="caution">
    <text evidence="1">The sequence shown here is derived from an EMBL/GenBank/DDBJ whole genome shotgun (WGS) entry which is preliminary data.</text>
</comment>
<protein>
    <submittedName>
        <fullName evidence="1">Uncharacterized protein</fullName>
    </submittedName>
</protein>
<organism evidence="1 2">
    <name type="scientific">Catharanthus roseus</name>
    <name type="common">Madagascar periwinkle</name>
    <name type="synonym">Vinca rosea</name>
    <dbReference type="NCBI Taxonomy" id="4058"/>
    <lineage>
        <taxon>Eukaryota</taxon>
        <taxon>Viridiplantae</taxon>
        <taxon>Streptophyta</taxon>
        <taxon>Embryophyta</taxon>
        <taxon>Tracheophyta</taxon>
        <taxon>Spermatophyta</taxon>
        <taxon>Magnoliopsida</taxon>
        <taxon>eudicotyledons</taxon>
        <taxon>Gunneridae</taxon>
        <taxon>Pentapetalae</taxon>
        <taxon>asterids</taxon>
        <taxon>lamiids</taxon>
        <taxon>Gentianales</taxon>
        <taxon>Apocynaceae</taxon>
        <taxon>Rauvolfioideae</taxon>
        <taxon>Vinceae</taxon>
        <taxon>Catharanthinae</taxon>
        <taxon>Catharanthus</taxon>
    </lineage>
</organism>
<keyword evidence="2" id="KW-1185">Reference proteome</keyword>